<feature type="transmembrane region" description="Helical" evidence="25">
    <location>
        <begin position="104"/>
        <end position="123"/>
    </location>
</feature>
<keyword evidence="6" id="KW-0050">Antiport</keyword>
<keyword evidence="9" id="KW-0479">Metal-binding</keyword>
<dbReference type="InterPro" id="IPR036837">
    <property type="entry name" value="Cation_efflux_CTD_sf"/>
</dbReference>
<evidence type="ECO:0000256" key="20">
    <source>
        <dbReference type="ARBA" id="ARBA00037129"/>
    </source>
</evidence>
<dbReference type="GO" id="GO:0005385">
    <property type="term" value="F:zinc ion transmembrane transporter activity"/>
    <property type="evidence" value="ECO:0007669"/>
    <property type="project" value="UniProtKB-ARBA"/>
</dbReference>
<dbReference type="NCBIfam" id="TIGR01297">
    <property type="entry name" value="CDF"/>
    <property type="match status" value="1"/>
</dbReference>
<keyword evidence="11" id="KW-0862">Zinc</keyword>
<proteinExistence type="inferred from homology"/>
<dbReference type="GO" id="GO:0005886">
    <property type="term" value="C:plasma membrane"/>
    <property type="evidence" value="ECO:0007669"/>
    <property type="project" value="TreeGrafter"/>
</dbReference>
<keyword evidence="16 25" id="KW-0472">Membrane</keyword>
<keyword evidence="15" id="KW-0406">Ion transport</keyword>
<reference evidence="28" key="2">
    <citation type="submission" date="2025-09" db="UniProtKB">
        <authorList>
            <consortium name="Ensembl"/>
        </authorList>
    </citation>
    <scope>IDENTIFICATION</scope>
</reference>
<feature type="transmembrane region" description="Helical" evidence="25">
    <location>
        <begin position="34"/>
        <end position="58"/>
    </location>
</feature>
<evidence type="ECO:0000259" key="26">
    <source>
        <dbReference type="Pfam" id="PF01545"/>
    </source>
</evidence>
<comment type="similarity">
    <text evidence="4">Belongs to the cation diffusion facilitator (CDF) transporter (TC 2.A.4) family. SLC30A subfamily.</text>
</comment>
<dbReference type="GO" id="GO:0031902">
    <property type="term" value="C:late endosome membrane"/>
    <property type="evidence" value="ECO:0007669"/>
    <property type="project" value="UniProtKB-SubCell"/>
</dbReference>
<dbReference type="Proteomes" id="UP000694565">
    <property type="component" value="Unplaced"/>
</dbReference>
<evidence type="ECO:0000256" key="5">
    <source>
        <dbReference type="ARBA" id="ARBA00022448"/>
    </source>
</evidence>
<comment type="catalytic activity">
    <reaction evidence="24">
        <text>Zn(2+)(in) + 2 H(+)(out) = Zn(2+)(out) + 2 H(+)(in)</text>
        <dbReference type="Rhea" id="RHEA:72627"/>
        <dbReference type="ChEBI" id="CHEBI:15378"/>
        <dbReference type="ChEBI" id="CHEBI:29105"/>
    </reaction>
</comment>
<evidence type="ECO:0000256" key="6">
    <source>
        <dbReference type="ARBA" id="ARBA00022449"/>
    </source>
</evidence>
<organism evidence="28 29">
    <name type="scientific">Cyclopterus lumpus</name>
    <name type="common">Lumpsucker</name>
    <dbReference type="NCBI Taxonomy" id="8103"/>
    <lineage>
        <taxon>Eukaryota</taxon>
        <taxon>Metazoa</taxon>
        <taxon>Chordata</taxon>
        <taxon>Craniata</taxon>
        <taxon>Vertebrata</taxon>
        <taxon>Euteleostomi</taxon>
        <taxon>Actinopterygii</taxon>
        <taxon>Neopterygii</taxon>
        <taxon>Teleostei</taxon>
        <taxon>Neoteleostei</taxon>
        <taxon>Acanthomorphata</taxon>
        <taxon>Eupercaria</taxon>
        <taxon>Perciformes</taxon>
        <taxon>Cottioidei</taxon>
        <taxon>Cottales</taxon>
        <taxon>Cyclopteridae</taxon>
        <taxon>Cyclopterus</taxon>
    </lineage>
</organism>
<keyword evidence="8 25" id="KW-0812">Transmembrane</keyword>
<evidence type="ECO:0000256" key="2">
    <source>
        <dbReference type="ARBA" id="ARBA00004155"/>
    </source>
</evidence>
<evidence type="ECO:0000256" key="8">
    <source>
        <dbReference type="ARBA" id="ARBA00022692"/>
    </source>
</evidence>
<accession>A0A8C3G8G0</accession>
<comment type="function">
    <text evidence="20">Probable proton-coupled zinc ion antiporter mediating the import of zinc from cytoplasm into synaptic vesicles and participating to cellular zinc ion homeostasis in the brain.</text>
</comment>
<feature type="transmembrane region" description="Helical" evidence="25">
    <location>
        <begin position="64"/>
        <end position="83"/>
    </location>
</feature>
<dbReference type="AlphaFoldDB" id="A0A8C3G8G0"/>
<evidence type="ECO:0000259" key="27">
    <source>
        <dbReference type="Pfam" id="PF16916"/>
    </source>
</evidence>
<dbReference type="InterPro" id="IPR027470">
    <property type="entry name" value="Cation_efflux_CTD"/>
</dbReference>
<evidence type="ECO:0000256" key="13">
    <source>
        <dbReference type="ARBA" id="ARBA00022989"/>
    </source>
</evidence>
<dbReference type="GO" id="GO:0005765">
    <property type="term" value="C:lysosomal membrane"/>
    <property type="evidence" value="ECO:0007669"/>
    <property type="project" value="UniProtKB-SubCell"/>
</dbReference>
<dbReference type="SUPFAM" id="SSF160240">
    <property type="entry name" value="Cation efflux protein cytoplasmic domain-like"/>
    <property type="match status" value="1"/>
</dbReference>
<evidence type="ECO:0000256" key="12">
    <source>
        <dbReference type="ARBA" id="ARBA00022906"/>
    </source>
</evidence>
<dbReference type="Pfam" id="PF16916">
    <property type="entry name" value="ZT_dimer"/>
    <property type="match status" value="1"/>
</dbReference>
<dbReference type="PANTHER" id="PTHR11562">
    <property type="entry name" value="CATION EFFLUX PROTEIN/ ZINC TRANSPORTER"/>
    <property type="match status" value="1"/>
</dbReference>
<dbReference type="SUPFAM" id="SSF161111">
    <property type="entry name" value="Cation efflux protein transmembrane domain-like"/>
    <property type="match status" value="1"/>
</dbReference>
<dbReference type="GO" id="GO:0015297">
    <property type="term" value="F:antiporter activity"/>
    <property type="evidence" value="ECO:0007669"/>
    <property type="project" value="UniProtKB-KW"/>
</dbReference>
<evidence type="ECO:0000256" key="16">
    <source>
        <dbReference type="ARBA" id="ARBA00023136"/>
    </source>
</evidence>
<feature type="transmembrane region" description="Helical" evidence="25">
    <location>
        <begin position="135"/>
        <end position="156"/>
    </location>
</feature>
<keyword evidence="13 25" id="KW-1133">Transmembrane helix</keyword>
<keyword evidence="5" id="KW-0813">Transport</keyword>
<evidence type="ECO:0000313" key="28">
    <source>
        <dbReference type="Ensembl" id="ENSCLMP00005041878.1"/>
    </source>
</evidence>
<evidence type="ECO:0000256" key="24">
    <source>
        <dbReference type="ARBA" id="ARBA00048349"/>
    </source>
</evidence>
<keyword evidence="7" id="KW-0771">Synaptosome</keyword>
<evidence type="ECO:0000256" key="25">
    <source>
        <dbReference type="SAM" id="Phobius"/>
    </source>
</evidence>
<dbReference type="GO" id="GO:0043005">
    <property type="term" value="C:neuron projection"/>
    <property type="evidence" value="ECO:0007669"/>
    <property type="project" value="UniProtKB-KW"/>
</dbReference>
<dbReference type="InterPro" id="IPR058533">
    <property type="entry name" value="Cation_efflux_TM"/>
</dbReference>
<dbReference type="GO" id="GO:0046872">
    <property type="term" value="F:metal ion binding"/>
    <property type="evidence" value="ECO:0007669"/>
    <property type="project" value="UniProtKB-KW"/>
</dbReference>
<feature type="domain" description="Cation efflux protein cytoplasmic" evidence="27">
    <location>
        <begin position="255"/>
        <end position="328"/>
    </location>
</feature>
<dbReference type="InterPro" id="IPR002524">
    <property type="entry name" value="Cation_efflux"/>
</dbReference>
<evidence type="ECO:0000256" key="19">
    <source>
        <dbReference type="ARBA" id="ARBA00034102"/>
    </source>
</evidence>
<keyword evidence="17" id="KW-0458">Lysosome</keyword>
<keyword evidence="12" id="KW-0864">Zinc transport</keyword>
<evidence type="ECO:0000256" key="22">
    <source>
        <dbReference type="ARBA" id="ARBA00042040"/>
    </source>
</evidence>
<evidence type="ECO:0000256" key="7">
    <source>
        <dbReference type="ARBA" id="ARBA00022599"/>
    </source>
</evidence>
<dbReference type="Ensembl" id="ENSCLMT00005043400.1">
    <property type="protein sequence ID" value="ENSCLMP00005041878.1"/>
    <property type="gene ID" value="ENSCLMG00005019576.1"/>
</dbReference>
<reference evidence="28" key="1">
    <citation type="submission" date="2025-08" db="UniProtKB">
        <authorList>
            <consortium name="Ensembl"/>
        </authorList>
    </citation>
    <scope>IDENTIFICATION</scope>
</reference>
<keyword evidence="14" id="KW-0770">Synapse</keyword>
<dbReference type="Pfam" id="PF01545">
    <property type="entry name" value="Cation_efflux"/>
    <property type="match status" value="1"/>
</dbReference>
<evidence type="ECO:0000256" key="4">
    <source>
        <dbReference type="ARBA" id="ARBA00008873"/>
    </source>
</evidence>
<dbReference type="Gene3D" id="1.20.1510.10">
    <property type="entry name" value="Cation efflux protein transmembrane domain"/>
    <property type="match status" value="1"/>
</dbReference>
<sequence>GYGDALWRPDGLCLEAGTMSAAESEVRRSARRKLYLACTVCLLFMTGEVVGGYAAHSLAIMTDAAHLLTDFCSILISIFSLWLSTRPPTHTMTFGWHRAEILGMLLSMVSIWAVTAALVALAAQRIHDGDFDIDSRIMLVTSGCGVGVNVLMVLILHQSGASHGHAHAHALPAKQRQGSGHHHSHGNAAVKAAFIHVLGDLVQSLGVLLAATIIYFWPEYKVADPICTFLFSVLVLATTLPITKDVLRILMAGAPRDVDFSSVRERLLSVKGVTSLHSLHVWSLNTTRSFLSVHMATDEGTDAQLVLKKATKLLRSKFDFSSVTIQVEH</sequence>
<feature type="transmembrane region" description="Helical" evidence="25">
    <location>
        <begin position="223"/>
        <end position="242"/>
    </location>
</feature>
<evidence type="ECO:0000256" key="23">
    <source>
        <dbReference type="ARBA" id="ARBA00042216"/>
    </source>
</evidence>
<evidence type="ECO:0000256" key="18">
    <source>
        <dbReference type="ARBA" id="ARBA00023329"/>
    </source>
</evidence>
<dbReference type="GeneTree" id="ENSGT00940000156072"/>
<dbReference type="PANTHER" id="PTHR11562:SF30">
    <property type="entry name" value="PROTON-COUPLED ZINC ANTIPORTER SLC30A3-RELATED"/>
    <property type="match status" value="1"/>
</dbReference>
<dbReference type="GO" id="GO:0030672">
    <property type="term" value="C:synaptic vesicle membrane"/>
    <property type="evidence" value="ECO:0007669"/>
    <property type="project" value="UniProtKB-SubCell"/>
</dbReference>
<evidence type="ECO:0000256" key="9">
    <source>
        <dbReference type="ARBA" id="ARBA00022723"/>
    </source>
</evidence>
<evidence type="ECO:0000256" key="10">
    <source>
        <dbReference type="ARBA" id="ARBA00022753"/>
    </source>
</evidence>
<evidence type="ECO:0000313" key="29">
    <source>
        <dbReference type="Proteomes" id="UP000694565"/>
    </source>
</evidence>
<dbReference type="GO" id="GO:0010043">
    <property type="term" value="P:response to zinc ion"/>
    <property type="evidence" value="ECO:0007669"/>
    <property type="project" value="TreeGrafter"/>
</dbReference>
<keyword evidence="18" id="KW-0968">Cytoplasmic vesicle</keyword>
<evidence type="ECO:0000256" key="3">
    <source>
        <dbReference type="ARBA" id="ARBA00004644"/>
    </source>
</evidence>
<protein>
    <recommendedName>
        <fullName evidence="21">Probable proton-coupled zinc antiporter SLC30A3</fullName>
    </recommendedName>
    <alternativeName>
        <fullName evidence="23">Solute carrier family 30 member 3</fullName>
    </alternativeName>
    <alternativeName>
        <fullName evidence="22">Zinc transporter 3</fullName>
    </alternativeName>
</protein>
<feature type="domain" description="Cation efflux protein transmembrane" evidence="26">
    <location>
        <begin position="35"/>
        <end position="251"/>
    </location>
</feature>
<dbReference type="InterPro" id="IPR050681">
    <property type="entry name" value="CDF/SLC30A"/>
</dbReference>
<comment type="subcellular location">
    <subcellularLocation>
        <location evidence="3">Cytoplasmic vesicle</location>
        <location evidence="3">Secretory vesicle</location>
        <location evidence="3">Synaptic vesicle membrane</location>
        <topology evidence="3">Multi-pass membrane protein</topology>
    </subcellularLocation>
    <subcellularLocation>
        <location evidence="1">Late endosome membrane</location>
        <topology evidence="1">Multi-pass membrane protein</topology>
    </subcellularLocation>
    <subcellularLocation>
        <location evidence="2">Lysosome membrane</location>
        <topology evidence="2">Multi-pass membrane protein</topology>
    </subcellularLocation>
    <subcellularLocation>
        <location evidence="19">Synapse</location>
        <location evidence="19">Synaptosome</location>
    </subcellularLocation>
</comment>
<evidence type="ECO:0000256" key="15">
    <source>
        <dbReference type="ARBA" id="ARBA00023065"/>
    </source>
</evidence>
<dbReference type="FunFam" id="1.20.1510.10:FF:000002">
    <property type="entry name" value="zinc transporter 3 isoform X1"/>
    <property type="match status" value="1"/>
</dbReference>
<feature type="transmembrane region" description="Helical" evidence="25">
    <location>
        <begin position="193"/>
        <end position="217"/>
    </location>
</feature>
<dbReference type="InterPro" id="IPR027469">
    <property type="entry name" value="Cation_efflux_TMD_sf"/>
</dbReference>
<name>A0A8C3G8G0_CYCLU</name>
<keyword evidence="29" id="KW-1185">Reference proteome</keyword>
<evidence type="ECO:0000256" key="21">
    <source>
        <dbReference type="ARBA" id="ARBA00040652"/>
    </source>
</evidence>
<evidence type="ECO:0000256" key="17">
    <source>
        <dbReference type="ARBA" id="ARBA00023228"/>
    </source>
</evidence>
<evidence type="ECO:0000256" key="11">
    <source>
        <dbReference type="ARBA" id="ARBA00022833"/>
    </source>
</evidence>
<keyword evidence="10" id="KW-0967">Endosome</keyword>
<evidence type="ECO:0000256" key="1">
    <source>
        <dbReference type="ARBA" id="ARBA00004107"/>
    </source>
</evidence>
<evidence type="ECO:0000256" key="14">
    <source>
        <dbReference type="ARBA" id="ARBA00023018"/>
    </source>
</evidence>